<evidence type="ECO:0000313" key="2">
    <source>
        <dbReference type="Proteomes" id="UP001060215"/>
    </source>
</evidence>
<name>A0ACC0FCY3_9ERIC</name>
<sequence length="266" mass="29856">MTFSDKSSSDCSYTVTITTSCSSPKYTRDQFSLCFGDSYGYQVHAARLDDPLSGAFERCSVDTYEITGPCLYEGWKEGEGLGKEKQGIKGYARVKDKQDTTGIGVDEPKNNWAFDTSQFDNILKRLKLQAAEIKDGAVEKDDVQDVDTNATTETNTVVKKCNIRRHLKQGDLAAWASVHLKEKAMNKISCRCMPASSVYILLRERMEVAIQSFQSMPKTLFCSVLDIHNDFQFQDCYVVPNPPSFSFLEEIILGSGQNFVLEVKNH</sequence>
<proteinExistence type="predicted"/>
<accession>A0ACC0FCY3</accession>
<gene>
    <name evidence="1" type="ORF">LOK49_LG14G01762</name>
</gene>
<protein>
    <submittedName>
        <fullName evidence="1">Embryo-specific protein ATS3B</fullName>
    </submittedName>
</protein>
<comment type="caution">
    <text evidence="1">The sequence shown here is derived from an EMBL/GenBank/DDBJ whole genome shotgun (WGS) entry which is preliminary data.</text>
</comment>
<dbReference type="Proteomes" id="UP001060215">
    <property type="component" value="Chromosome 15"/>
</dbReference>
<dbReference type="EMBL" id="CM045772">
    <property type="protein sequence ID" value="KAI7985942.1"/>
    <property type="molecule type" value="Genomic_DNA"/>
</dbReference>
<evidence type="ECO:0000313" key="1">
    <source>
        <dbReference type="EMBL" id="KAI7985942.1"/>
    </source>
</evidence>
<keyword evidence="2" id="KW-1185">Reference proteome</keyword>
<organism evidence="1 2">
    <name type="scientific">Camellia lanceoleosa</name>
    <dbReference type="NCBI Taxonomy" id="1840588"/>
    <lineage>
        <taxon>Eukaryota</taxon>
        <taxon>Viridiplantae</taxon>
        <taxon>Streptophyta</taxon>
        <taxon>Embryophyta</taxon>
        <taxon>Tracheophyta</taxon>
        <taxon>Spermatophyta</taxon>
        <taxon>Magnoliopsida</taxon>
        <taxon>eudicotyledons</taxon>
        <taxon>Gunneridae</taxon>
        <taxon>Pentapetalae</taxon>
        <taxon>asterids</taxon>
        <taxon>Ericales</taxon>
        <taxon>Theaceae</taxon>
        <taxon>Camellia</taxon>
    </lineage>
</organism>
<reference evidence="1 2" key="1">
    <citation type="journal article" date="2022" name="Plant J.">
        <title>Chromosome-level genome of Camellia lanceoleosa provides a valuable resource for understanding genome evolution and self-incompatibility.</title>
        <authorList>
            <person name="Gong W."/>
            <person name="Xiao S."/>
            <person name="Wang L."/>
            <person name="Liao Z."/>
            <person name="Chang Y."/>
            <person name="Mo W."/>
            <person name="Hu G."/>
            <person name="Li W."/>
            <person name="Zhao G."/>
            <person name="Zhu H."/>
            <person name="Hu X."/>
            <person name="Ji K."/>
            <person name="Xiang X."/>
            <person name="Song Q."/>
            <person name="Yuan D."/>
            <person name="Jin S."/>
            <person name="Zhang L."/>
        </authorList>
    </citation>
    <scope>NUCLEOTIDE SEQUENCE [LARGE SCALE GENOMIC DNA]</scope>
    <source>
        <strain evidence="1">SQ_2022a</strain>
    </source>
</reference>